<evidence type="ECO:0000256" key="2">
    <source>
        <dbReference type="SAM" id="MobiDB-lite"/>
    </source>
</evidence>
<feature type="compositionally biased region" description="Acidic residues" evidence="2">
    <location>
        <begin position="209"/>
        <end position="219"/>
    </location>
</feature>
<organism evidence="3 4">
    <name type="scientific">Drosophila albomicans</name>
    <name type="common">Fruit fly</name>
    <dbReference type="NCBI Taxonomy" id="7291"/>
    <lineage>
        <taxon>Eukaryota</taxon>
        <taxon>Metazoa</taxon>
        <taxon>Ecdysozoa</taxon>
        <taxon>Arthropoda</taxon>
        <taxon>Hexapoda</taxon>
        <taxon>Insecta</taxon>
        <taxon>Pterygota</taxon>
        <taxon>Neoptera</taxon>
        <taxon>Endopterygota</taxon>
        <taxon>Diptera</taxon>
        <taxon>Brachycera</taxon>
        <taxon>Muscomorpha</taxon>
        <taxon>Ephydroidea</taxon>
        <taxon>Drosophilidae</taxon>
        <taxon>Drosophila</taxon>
    </lineage>
</organism>
<dbReference type="AlphaFoldDB" id="A0A6P8XSM4"/>
<feature type="compositionally biased region" description="Polar residues" evidence="2">
    <location>
        <begin position="360"/>
        <end position="373"/>
    </location>
</feature>
<reference evidence="4" key="1">
    <citation type="submission" date="2025-08" db="UniProtKB">
        <authorList>
            <consortium name="RefSeq"/>
        </authorList>
    </citation>
    <scope>IDENTIFICATION</scope>
    <source>
        <strain evidence="4">15112-1751.03</strain>
        <tissue evidence="4">Whole Adult</tissue>
    </source>
</reference>
<dbReference type="Proteomes" id="UP000515160">
    <property type="component" value="Chromosome 2R"/>
</dbReference>
<gene>
    <name evidence="4" type="primary">LOC117575843</name>
</gene>
<evidence type="ECO:0000313" key="3">
    <source>
        <dbReference type="Proteomes" id="UP000515160"/>
    </source>
</evidence>
<feature type="compositionally biased region" description="Acidic residues" evidence="2">
    <location>
        <begin position="131"/>
        <end position="164"/>
    </location>
</feature>
<feature type="compositionally biased region" description="Acidic residues" evidence="2">
    <location>
        <begin position="8"/>
        <end position="39"/>
    </location>
</feature>
<evidence type="ECO:0000313" key="4">
    <source>
        <dbReference type="RefSeq" id="XP_034116144.2"/>
    </source>
</evidence>
<name>A0A6P8XSM4_DROAB</name>
<comment type="similarity">
    <text evidence="1">Belongs to the CFAP97 family.</text>
</comment>
<feature type="region of interest" description="Disordered" evidence="2">
    <location>
        <begin position="1"/>
        <end position="196"/>
    </location>
</feature>
<dbReference type="PANTHER" id="PTHR23035:SF1">
    <property type="entry name" value="CILIA- AND FLAGELLA-ASSOCIATED PROTEIN 97"/>
    <property type="match status" value="1"/>
</dbReference>
<dbReference type="InterPro" id="IPR038791">
    <property type="entry name" value="Cfap97/Hemingway"/>
</dbReference>
<dbReference type="Pfam" id="PF13879">
    <property type="entry name" value="Hmw_CFAP97"/>
    <property type="match status" value="1"/>
</dbReference>
<dbReference type="InterPro" id="IPR029488">
    <property type="entry name" value="Hmw/CFAP97"/>
</dbReference>
<dbReference type="OrthoDB" id="515313at2759"/>
<evidence type="ECO:0000256" key="1">
    <source>
        <dbReference type="ARBA" id="ARBA00008315"/>
    </source>
</evidence>
<feature type="region of interest" description="Disordered" evidence="2">
    <location>
        <begin position="349"/>
        <end position="374"/>
    </location>
</feature>
<keyword evidence="3" id="KW-1185">Reference proteome</keyword>
<dbReference type="GeneID" id="117575843"/>
<protein>
    <submittedName>
        <fullName evidence="4">Protein hemingway isoform X1</fullName>
    </submittedName>
</protein>
<proteinExistence type="inferred from homology"/>
<dbReference type="PANTHER" id="PTHR23035">
    <property type="entry name" value="CILIA- AND FLAGELLA-ASSOCIATED PROTEIN 97-RELATED"/>
    <property type="match status" value="1"/>
</dbReference>
<dbReference type="RefSeq" id="XP_034116144.2">
    <property type="nucleotide sequence ID" value="XM_034260253.2"/>
</dbReference>
<feature type="region of interest" description="Disordered" evidence="2">
    <location>
        <begin position="209"/>
        <end position="232"/>
    </location>
</feature>
<feature type="compositionally biased region" description="Basic and acidic residues" evidence="2">
    <location>
        <begin position="180"/>
        <end position="191"/>
    </location>
</feature>
<accession>A0A6P8XSM4</accession>
<sequence length="563" mass="63565">MTAPPVNSDEDYYMDESFDEESLSEVEEEPEEDVQEDESDSRSDSDVEAEFLRGNPHARRHQIFGKRSGGGSGFPREQLMQYNSSSEDEGQVVMRKTVAEVNQYKEPSEQTDDETLSDRTLVPTDIPGDSELTELEEYDDMQMEDEMGEEEEVVNDINDEDDDVMSEHSNDDDVEIGQFLDDKKQQDEKTKSNLPQSDLVDIVDCDSDEIGTCSDESDEEKASPQISDDEMEFIPMPPSQKKKPISKNFPNLNRKPVLSTEIEKIVDTDVPLVANMEDALDVDVAELDGPNCLGMDPNDAFNVKFLEQQMTQMSEMIMKTFRLSGGAADNNALEQLTLATKLMKKQSKKLSELDEESESMSTIDSSKTPTTVRSEVITKRTGKCRCPSLTDDHEPEEEYDEEGEAFMMDECGQGDGLMRYPHHQQGGRISCRVSSVTPTSFNSDNSGYHIDFRRPRSTTSSEKVNYKNLGRKSFSFTNPQVREIERQNNILLKKMMNVKPTIKPAVNAVKSNSNLAAKKQPPPAPRLTSAAVNRKKYQRQIDLDNDVLKRKLEAVGSRRPIFK</sequence>